<feature type="region of interest" description="Disordered" evidence="1">
    <location>
        <begin position="404"/>
        <end position="424"/>
    </location>
</feature>
<sequence>MSNQSNPPVTGEATAPGDAQPAGVAVGATVISWYDDSPVIYGGPGDNPTFTQLKFGVGTGGLPVRYCGPERVAPAETPIPERDSRIGVEKRPRAEMPYGESGVWRLTLPDIVYPSWHRIKRDAVSVGLRRLAILDWHAGRVQTGPIVLPHTGMTVPHARMTLRKLKAMNTSDGEAYTAELLWDGTPAGSIENGGQGGPTVWYGYDRDVLNRAQMDAFVAACRDEHGETMHEEFVLAWLFEEARAAGDVARFVRAGTLPVRTFAAITGGDDEVVDTFANAYYGVPGATADDRAAVAARMWRQCPDAHAIQVWTGERWEALPRPAGAPGLTRVTLPTTGYIVLQTARRDGGQPTEATTFIDSAGRMDDAAPIAHVTAEVAALAAHAPSNVLHTVRLVHRTADGDRELLAPDPVRGAGQPLVDEPTR</sequence>
<keyword evidence="3" id="KW-1185">Reference proteome</keyword>
<organism evidence="2 3">
    <name type="scientific">Asanoa siamensis</name>
    <dbReference type="NCBI Taxonomy" id="926357"/>
    <lineage>
        <taxon>Bacteria</taxon>
        <taxon>Bacillati</taxon>
        <taxon>Actinomycetota</taxon>
        <taxon>Actinomycetes</taxon>
        <taxon>Micromonosporales</taxon>
        <taxon>Micromonosporaceae</taxon>
        <taxon>Asanoa</taxon>
    </lineage>
</organism>
<gene>
    <name evidence="2" type="ORF">Asi02nite_36790</name>
</gene>
<comment type="caution">
    <text evidence="2">The sequence shown here is derived from an EMBL/GenBank/DDBJ whole genome shotgun (WGS) entry which is preliminary data.</text>
</comment>
<name>A0ABQ4CS92_9ACTN</name>
<evidence type="ECO:0000256" key="1">
    <source>
        <dbReference type="SAM" id="MobiDB-lite"/>
    </source>
</evidence>
<dbReference type="RefSeq" id="WP_203714593.1">
    <property type="nucleotide sequence ID" value="NZ_BONE01000028.1"/>
</dbReference>
<proteinExistence type="predicted"/>
<dbReference type="EMBL" id="BONE01000028">
    <property type="protein sequence ID" value="GIF74161.1"/>
    <property type="molecule type" value="Genomic_DNA"/>
</dbReference>
<reference evidence="2 3" key="1">
    <citation type="submission" date="2021-01" db="EMBL/GenBank/DDBJ databases">
        <title>Whole genome shotgun sequence of Asanoa siamensis NBRC 107932.</title>
        <authorList>
            <person name="Komaki H."/>
            <person name="Tamura T."/>
        </authorList>
    </citation>
    <scope>NUCLEOTIDE SEQUENCE [LARGE SCALE GENOMIC DNA]</scope>
    <source>
        <strain evidence="2 3">NBRC 107932</strain>
    </source>
</reference>
<accession>A0ABQ4CS92</accession>
<protein>
    <submittedName>
        <fullName evidence="2">Uncharacterized protein</fullName>
    </submittedName>
</protein>
<feature type="region of interest" description="Disordered" evidence="1">
    <location>
        <begin position="1"/>
        <end position="21"/>
    </location>
</feature>
<evidence type="ECO:0000313" key="2">
    <source>
        <dbReference type="EMBL" id="GIF74161.1"/>
    </source>
</evidence>
<evidence type="ECO:0000313" key="3">
    <source>
        <dbReference type="Proteomes" id="UP000604117"/>
    </source>
</evidence>
<dbReference type="Proteomes" id="UP000604117">
    <property type="component" value="Unassembled WGS sequence"/>
</dbReference>